<dbReference type="Proteomes" id="UP000694846">
    <property type="component" value="Unplaced"/>
</dbReference>
<gene>
    <name evidence="2" type="primary">LOC112689784</name>
</gene>
<accession>A0A8B8G975</accession>
<dbReference type="OrthoDB" id="6587892at2759"/>
<dbReference type="RefSeq" id="XP_025419423.1">
    <property type="nucleotide sequence ID" value="XM_025563638.1"/>
</dbReference>
<dbReference type="AlphaFoldDB" id="A0A8B8G975"/>
<proteinExistence type="predicted"/>
<evidence type="ECO:0000313" key="1">
    <source>
        <dbReference type="Proteomes" id="UP000694846"/>
    </source>
</evidence>
<evidence type="ECO:0000313" key="2">
    <source>
        <dbReference type="RefSeq" id="XP_025419423.1"/>
    </source>
</evidence>
<reference evidence="2" key="1">
    <citation type="submission" date="2025-08" db="UniProtKB">
        <authorList>
            <consortium name="RefSeq"/>
        </authorList>
    </citation>
    <scope>IDENTIFICATION</scope>
    <source>
        <tissue evidence="2">Whole body</tissue>
    </source>
</reference>
<dbReference type="GeneID" id="112689784"/>
<name>A0A8B8G975_9HEMI</name>
<organism evidence="1 2">
    <name type="scientific">Sipha flava</name>
    <name type="common">yellow sugarcane aphid</name>
    <dbReference type="NCBI Taxonomy" id="143950"/>
    <lineage>
        <taxon>Eukaryota</taxon>
        <taxon>Metazoa</taxon>
        <taxon>Ecdysozoa</taxon>
        <taxon>Arthropoda</taxon>
        <taxon>Hexapoda</taxon>
        <taxon>Insecta</taxon>
        <taxon>Pterygota</taxon>
        <taxon>Neoptera</taxon>
        <taxon>Paraneoptera</taxon>
        <taxon>Hemiptera</taxon>
        <taxon>Sternorrhyncha</taxon>
        <taxon>Aphidomorpha</taxon>
        <taxon>Aphidoidea</taxon>
        <taxon>Aphididae</taxon>
        <taxon>Sipha</taxon>
    </lineage>
</organism>
<protein>
    <submittedName>
        <fullName evidence="2">Uncharacterized protein LOC112689784</fullName>
    </submittedName>
</protein>
<keyword evidence="1" id="KW-1185">Reference proteome</keyword>
<sequence length="179" mass="20407">MQSYLKENENILLSNQDISQRTLQLIGQNVGSSVQNGQDTRSDALESIRQHFDAGLSNFQESSHSVVQSSGVPTFTEFVHSTNMFLNRLGKKLDVLLEHMKHPPSTQCVSLDNSVLSMFPLKSIEAIKGIEENLQNYEYNIKILVEQVYKTLSKEYLQDYLQINYLLLVLGQDLRIILD</sequence>